<evidence type="ECO:0000256" key="7">
    <source>
        <dbReference type="RuleBase" id="RU363032"/>
    </source>
</evidence>
<feature type="domain" description="ABC transmembrane type-1" evidence="8">
    <location>
        <begin position="93"/>
        <end position="282"/>
    </location>
</feature>
<keyword evidence="6 7" id="KW-0472">Membrane</keyword>
<dbReference type="AlphaFoldDB" id="D3FDD1"/>
<sequence>MSATVGMGAEVANLPMGRRRGHLVRAVLRSPAGALAAGVLALLVLASLLAPLIAPYGFDEIQTAAPFSPVSLDHLAGTDEVGRDLFSRLLYGGRLSLGIAFGATLLAMALGIVWAGIGAMRGGLADDVAMRGADTLMAIPVMLFAMLLVGAVGRSIAGMVAVLGVLHAPFVARVVRAAVLGELHREYCTAARGFGASRTRVFLRDVLPNISPVLGVQAAVTAASVILTEASLGFVGLGVRPPQASWGTLVHDGYTHLYQSFAYVAIPGLLIFLTIWALNVLSDQVETALESRGRSDV</sequence>
<dbReference type="eggNOG" id="COG1173">
    <property type="taxonomic scope" value="Bacteria"/>
</dbReference>
<reference evidence="10" key="2">
    <citation type="submission" date="2010-01" db="EMBL/GenBank/DDBJ databases">
        <title>The complete genome of Conexibacter woesei DSM 14684.</title>
        <authorList>
            <consortium name="US DOE Joint Genome Institute (JGI-PGF)"/>
            <person name="Lucas S."/>
            <person name="Copeland A."/>
            <person name="Lapidus A."/>
            <person name="Glavina del Rio T."/>
            <person name="Dalin E."/>
            <person name="Tice H."/>
            <person name="Bruce D."/>
            <person name="Goodwin L."/>
            <person name="Pitluck S."/>
            <person name="Kyrpides N."/>
            <person name="Mavromatis K."/>
            <person name="Ivanova N."/>
            <person name="Mikhailova N."/>
            <person name="Chertkov O."/>
            <person name="Brettin T."/>
            <person name="Detter J.C."/>
            <person name="Han C."/>
            <person name="Larimer F."/>
            <person name="Land M."/>
            <person name="Hauser L."/>
            <person name="Markowitz V."/>
            <person name="Cheng J.-F."/>
            <person name="Hugenholtz P."/>
            <person name="Woyke T."/>
            <person name="Wu D."/>
            <person name="Pukall R."/>
            <person name="Steenblock K."/>
            <person name="Schneider S."/>
            <person name="Klenk H.-P."/>
            <person name="Eisen J.A."/>
        </authorList>
    </citation>
    <scope>NUCLEOTIDE SEQUENCE [LARGE SCALE GENOMIC DNA]</scope>
    <source>
        <strain evidence="10">DSM 14684 / CIP 108061 / JCM 11494 / NBRC 100937 / ID131577</strain>
    </source>
</reference>
<evidence type="ECO:0000259" key="8">
    <source>
        <dbReference type="PROSITE" id="PS50928"/>
    </source>
</evidence>
<evidence type="ECO:0000256" key="2">
    <source>
        <dbReference type="ARBA" id="ARBA00022448"/>
    </source>
</evidence>
<keyword evidence="4 7" id="KW-0812">Transmembrane</keyword>
<dbReference type="GO" id="GO:0055085">
    <property type="term" value="P:transmembrane transport"/>
    <property type="evidence" value="ECO:0007669"/>
    <property type="project" value="InterPro"/>
</dbReference>
<keyword evidence="5 7" id="KW-1133">Transmembrane helix</keyword>
<dbReference type="OrthoDB" id="9812701at2"/>
<dbReference type="PANTHER" id="PTHR43386">
    <property type="entry name" value="OLIGOPEPTIDE TRANSPORT SYSTEM PERMEASE PROTEIN APPC"/>
    <property type="match status" value="1"/>
</dbReference>
<dbReference type="HOGENOM" id="CLU_028518_1_1_11"/>
<feature type="transmembrane region" description="Helical" evidence="7">
    <location>
        <begin position="95"/>
        <end position="117"/>
    </location>
</feature>
<dbReference type="InterPro" id="IPR000515">
    <property type="entry name" value="MetI-like"/>
</dbReference>
<dbReference type="KEGG" id="cwo:Cwoe_5114"/>
<evidence type="ECO:0000256" key="3">
    <source>
        <dbReference type="ARBA" id="ARBA00022475"/>
    </source>
</evidence>
<dbReference type="InterPro" id="IPR035906">
    <property type="entry name" value="MetI-like_sf"/>
</dbReference>
<dbReference type="SUPFAM" id="SSF161098">
    <property type="entry name" value="MetI-like"/>
    <property type="match status" value="1"/>
</dbReference>
<comment type="subcellular location">
    <subcellularLocation>
        <location evidence="1 7">Cell membrane</location>
        <topology evidence="1 7">Multi-pass membrane protein</topology>
    </subcellularLocation>
</comment>
<protein>
    <submittedName>
        <fullName evidence="9">Binding-protein-dependent transport systems inner membrane component</fullName>
    </submittedName>
</protein>
<keyword evidence="3" id="KW-1003">Cell membrane</keyword>
<evidence type="ECO:0000256" key="1">
    <source>
        <dbReference type="ARBA" id="ARBA00004651"/>
    </source>
</evidence>
<dbReference type="STRING" id="469383.Cwoe_5114"/>
<feature type="transmembrane region" description="Helical" evidence="7">
    <location>
        <begin position="137"/>
        <end position="166"/>
    </location>
</feature>
<keyword evidence="10" id="KW-1185">Reference proteome</keyword>
<dbReference type="Gene3D" id="1.10.3720.10">
    <property type="entry name" value="MetI-like"/>
    <property type="match status" value="1"/>
</dbReference>
<reference evidence="9 10" key="1">
    <citation type="journal article" date="2010" name="Stand. Genomic Sci.">
        <title>Complete genome sequence of Conexibacter woesei type strain (ID131577).</title>
        <authorList>
            <person name="Pukall R."/>
            <person name="Lapidus A."/>
            <person name="Glavina Del Rio T."/>
            <person name="Copeland A."/>
            <person name="Tice H."/>
            <person name="Cheng J.-F."/>
            <person name="Lucas S."/>
            <person name="Chen F."/>
            <person name="Nolan M."/>
            <person name="Bruce D."/>
            <person name="Goodwin L."/>
            <person name="Pitluck S."/>
            <person name="Mavromatis K."/>
            <person name="Ivanova N."/>
            <person name="Ovchinnikova G."/>
            <person name="Pati A."/>
            <person name="Chen A."/>
            <person name="Palaniappan K."/>
            <person name="Land M."/>
            <person name="Hauser L."/>
            <person name="Chang Y.-J."/>
            <person name="Jeffries C.D."/>
            <person name="Chain P."/>
            <person name="Meincke L."/>
            <person name="Sims D."/>
            <person name="Brettin T."/>
            <person name="Detter J.C."/>
            <person name="Rohde M."/>
            <person name="Goeker M."/>
            <person name="Bristow J."/>
            <person name="Eisen J.A."/>
            <person name="Markowitz V."/>
            <person name="Kyrpides N.C."/>
            <person name="Klenk H.-P."/>
            <person name="Hugenholtz P."/>
        </authorList>
    </citation>
    <scope>NUCLEOTIDE SEQUENCE [LARGE SCALE GENOMIC DNA]</scope>
    <source>
        <strain evidence="10">DSM 14684 / CIP 108061 / JCM 11494 / NBRC 100937 / ID131577</strain>
    </source>
</reference>
<gene>
    <name evidence="9" type="ordered locus">Cwoe_5114</name>
</gene>
<evidence type="ECO:0000256" key="6">
    <source>
        <dbReference type="ARBA" id="ARBA00023136"/>
    </source>
</evidence>
<organism evidence="9 10">
    <name type="scientific">Conexibacter woesei (strain DSM 14684 / CCUG 47730 / CIP 108061 / JCM 11494 / NBRC 100937 / ID131577)</name>
    <dbReference type="NCBI Taxonomy" id="469383"/>
    <lineage>
        <taxon>Bacteria</taxon>
        <taxon>Bacillati</taxon>
        <taxon>Actinomycetota</taxon>
        <taxon>Thermoleophilia</taxon>
        <taxon>Solirubrobacterales</taxon>
        <taxon>Conexibacteraceae</taxon>
        <taxon>Conexibacter</taxon>
    </lineage>
</organism>
<proteinExistence type="inferred from homology"/>
<feature type="transmembrane region" description="Helical" evidence="7">
    <location>
        <begin position="213"/>
        <end position="237"/>
    </location>
</feature>
<dbReference type="PROSITE" id="PS50928">
    <property type="entry name" value="ABC_TM1"/>
    <property type="match status" value="1"/>
</dbReference>
<evidence type="ECO:0000256" key="4">
    <source>
        <dbReference type="ARBA" id="ARBA00022692"/>
    </source>
</evidence>
<dbReference type="CDD" id="cd06261">
    <property type="entry name" value="TM_PBP2"/>
    <property type="match status" value="1"/>
</dbReference>
<dbReference type="GO" id="GO:0005886">
    <property type="term" value="C:plasma membrane"/>
    <property type="evidence" value="ECO:0007669"/>
    <property type="project" value="UniProtKB-SubCell"/>
</dbReference>
<dbReference type="RefSeq" id="WP_012936574.1">
    <property type="nucleotide sequence ID" value="NC_013739.1"/>
</dbReference>
<dbReference type="Proteomes" id="UP000008229">
    <property type="component" value="Chromosome"/>
</dbReference>
<comment type="similarity">
    <text evidence="7">Belongs to the binding-protein-dependent transport system permease family.</text>
</comment>
<dbReference type="Pfam" id="PF00528">
    <property type="entry name" value="BPD_transp_1"/>
    <property type="match status" value="1"/>
</dbReference>
<evidence type="ECO:0000256" key="5">
    <source>
        <dbReference type="ARBA" id="ARBA00022989"/>
    </source>
</evidence>
<evidence type="ECO:0000313" key="10">
    <source>
        <dbReference type="Proteomes" id="UP000008229"/>
    </source>
</evidence>
<accession>D3FDD1</accession>
<dbReference type="PANTHER" id="PTHR43386:SF1">
    <property type="entry name" value="D,D-DIPEPTIDE TRANSPORT SYSTEM PERMEASE PROTEIN DDPC-RELATED"/>
    <property type="match status" value="1"/>
</dbReference>
<feature type="transmembrane region" description="Helical" evidence="7">
    <location>
        <begin position="32"/>
        <end position="54"/>
    </location>
</feature>
<keyword evidence="2 7" id="KW-0813">Transport</keyword>
<dbReference type="EMBL" id="CP001854">
    <property type="protein sequence ID" value="ADB53523.1"/>
    <property type="molecule type" value="Genomic_DNA"/>
</dbReference>
<feature type="transmembrane region" description="Helical" evidence="7">
    <location>
        <begin position="257"/>
        <end position="281"/>
    </location>
</feature>
<evidence type="ECO:0000313" key="9">
    <source>
        <dbReference type="EMBL" id="ADB53523.1"/>
    </source>
</evidence>
<dbReference type="InterPro" id="IPR050366">
    <property type="entry name" value="BP-dependent_transpt_permease"/>
</dbReference>
<name>D3FDD1_CONWI</name>